<dbReference type="InterPro" id="IPR013324">
    <property type="entry name" value="RNA_pol_sigma_r3/r4-like"/>
</dbReference>
<dbReference type="PANTHER" id="PTHR30173:SF43">
    <property type="entry name" value="ECF RNA POLYMERASE SIGMA FACTOR SIGI-RELATED"/>
    <property type="match status" value="1"/>
</dbReference>
<sequence length="139" mass="15145">MDDSFLAERFAADRVHLTAVAYRLLGSLDDADEAVAEAWERVRVQDPTCWFASVVARVCVDRLRGAPPATAPVAGSGLSDSVQLALLVLLETLPESARLAFVLRELFAVPYEEVARILGRTVAEVEELADDARRHVRGG</sequence>
<dbReference type="GO" id="GO:0016987">
    <property type="term" value="F:sigma factor activity"/>
    <property type="evidence" value="ECO:0007669"/>
    <property type="project" value="UniProtKB-KW"/>
</dbReference>
<evidence type="ECO:0000256" key="1">
    <source>
        <dbReference type="ARBA" id="ARBA00010641"/>
    </source>
</evidence>
<dbReference type="PANTHER" id="PTHR30173">
    <property type="entry name" value="SIGMA 19 FACTOR"/>
    <property type="match status" value="1"/>
</dbReference>
<dbReference type="SUPFAM" id="SSF88659">
    <property type="entry name" value="Sigma3 and sigma4 domains of RNA polymerase sigma factors"/>
    <property type="match status" value="1"/>
</dbReference>
<gene>
    <name evidence="6" type="ORF">HNR30_003610</name>
</gene>
<feature type="domain" description="RNA polymerase sigma factor 70 region 4 type 2" evidence="5">
    <location>
        <begin position="84"/>
        <end position="135"/>
    </location>
</feature>
<dbReference type="Gene3D" id="1.10.10.10">
    <property type="entry name" value="Winged helix-like DNA-binding domain superfamily/Winged helix DNA-binding domain"/>
    <property type="match status" value="1"/>
</dbReference>
<dbReference type="AlphaFoldDB" id="A0A7W0HQS5"/>
<dbReference type="RefSeq" id="WP_181610969.1">
    <property type="nucleotide sequence ID" value="NZ_BAABAM010000002.1"/>
</dbReference>
<reference evidence="6 7" key="1">
    <citation type="submission" date="2020-07" db="EMBL/GenBank/DDBJ databases">
        <title>Genomic Encyclopedia of Type Strains, Phase IV (KMG-IV): sequencing the most valuable type-strain genomes for metagenomic binning, comparative biology and taxonomic classification.</title>
        <authorList>
            <person name="Goeker M."/>
        </authorList>
    </citation>
    <scope>NUCLEOTIDE SEQUENCE [LARGE SCALE GENOMIC DNA]</scope>
    <source>
        <strain evidence="6 7">DSM 45533</strain>
    </source>
</reference>
<dbReference type="GO" id="GO:0003677">
    <property type="term" value="F:DNA binding"/>
    <property type="evidence" value="ECO:0007669"/>
    <property type="project" value="InterPro"/>
</dbReference>
<organism evidence="6 7">
    <name type="scientific">Nonomuraea soli</name>
    <dbReference type="NCBI Taxonomy" id="1032476"/>
    <lineage>
        <taxon>Bacteria</taxon>
        <taxon>Bacillati</taxon>
        <taxon>Actinomycetota</taxon>
        <taxon>Actinomycetes</taxon>
        <taxon>Streptosporangiales</taxon>
        <taxon>Streptosporangiaceae</taxon>
        <taxon>Nonomuraea</taxon>
    </lineage>
</organism>
<dbReference type="EMBL" id="JACDUR010000003">
    <property type="protein sequence ID" value="MBA2892269.1"/>
    <property type="molecule type" value="Genomic_DNA"/>
</dbReference>
<keyword evidence="7" id="KW-1185">Reference proteome</keyword>
<name>A0A7W0HQS5_9ACTN</name>
<comment type="similarity">
    <text evidence="1">Belongs to the sigma-70 factor family. ECF subfamily.</text>
</comment>
<protein>
    <submittedName>
        <fullName evidence="6">DNA-directed RNA polymerase specialized sigma24 family protein</fullName>
    </submittedName>
</protein>
<dbReference type="InterPro" id="IPR052704">
    <property type="entry name" value="ECF_Sigma-70_Domain"/>
</dbReference>
<dbReference type="Proteomes" id="UP000530928">
    <property type="component" value="Unassembled WGS sequence"/>
</dbReference>
<accession>A0A7W0HQS5</accession>
<keyword evidence="6" id="KW-0240">DNA-directed RNA polymerase</keyword>
<dbReference type="GO" id="GO:0000428">
    <property type="term" value="C:DNA-directed RNA polymerase complex"/>
    <property type="evidence" value="ECO:0007669"/>
    <property type="project" value="UniProtKB-KW"/>
</dbReference>
<proteinExistence type="inferred from homology"/>
<evidence type="ECO:0000256" key="4">
    <source>
        <dbReference type="ARBA" id="ARBA00023163"/>
    </source>
</evidence>
<dbReference type="InterPro" id="IPR036388">
    <property type="entry name" value="WH-like_DNA-bd_sf"/>
</dbReference>
<dbReference type="Pfam" id="PF08281">
    <property type="entry name" value="Sigma70_r4_2"/>
    <property type="match status" value="1"/>
</dbReference>
<keyword evidence="2" id="KW-0805">Transcription regulation</keyword>
<evidence type="ECO:0000313" key="6">
    <source>
        <dbReference type="EMBL" id="MBA2892269.1"/>
    </source>
</evidence>
<evidence type="ECO:0000313" key="7">
    <source>
        <dbReference type="Proteomes" id="UP000530928"/>
    </source>
</evidence>
<dbReference type="GO" id="GO:0006352">
    <property type="term" value="P:DNA-templated transcription initiation"/>
    <property type="evidence" value="ECO:0007669"/>
    <property type="project" value="InterPro"/>
</dbReference>
<comment type="caution">
    <text evidence="6">The sequence shown here is derived from an EMBL/GenBank/DDBJ whole genome shotgun (WGS) entry which is preliminary data.</text>
</comment>
<keyword evidence="3" id="KW-0731">Sigma factor</keyword>
<evidence type="ECO:0000256" key="2">
    <source>
        <dbReference type="ARBA" id="ARBA00023015"/>
    </source>
</evidence>
<evidence type="ECO:0000259" key="5">
    <source>
        <dbReference type="Pfam" id="PF08281"/>
    </source>
</evidence>
<dbReference type="InterPro" id="IPR013325">
    <property type="entry name" value="RNA_pol_sigma_r2"/>
</dbReference>
<evidence type="ECO:0000256" key="3">
    <source>
        <dbReference type="ARBA" id="ARBA00023082"/>
    </source>
</evidence>
<dbReference type="InterPro" id="IPR013249">
    <property type="entry name" value="RNA_pol_sigma70_r4_t2"/>
</dbReference>
<dbReference type="SUPFAM" id="SSF88946">
    <property type="entry name" value="Sigma2 domain of RNA polymerase sigma factors"/>
    <property type="match status" value="1"/>
</dbReference>
<keyword evidence="4" id="KW-0804">Transcription</keyword>